<dbReference type="EMBL" id="LYOZ01000017">
    <property type="protein sequence ID" value="OCH98104.1"/>
    <property type="molecule type" value="Genomic_DNA"/>
</dbReference>
<dbReference type="InterPro" id="IPR011009">
    <property type="entry name" value="Kinase-like_dom_sf"/>
</dbReference>
<dbReference type="PANTHER" id="PTHR44167:SF24">
    <property type="entry name" value="SERINE_THREONINE-PROTEIN KINASE CHK2"/>
    <property type="match status" value="1"/>
</dbReference>
<dbReference type="SMART" id="SM00220">
    <property type="entry name" value="S_TKc"/>
    <property type="match status" value="1"/>
</dbReference>
<evidence type="ECO:0000313" key="2">
    <source>
        <dbReference type="EMBL" id="OCH98104.1"/>
    </source>
</evidence>
<keyword evidence="3" id="KW-1185">Reference proteome</keyword>
<reference evidence="2 3" key="1">
    <citation type="submission" date="2016-05" db="EMBL/GenBank/DDBJ databases">
        <authorList>
            <person name="Prochazka B."/>
            <person name="Indra A."/>
            <person name="Hasenberger P."/>
            <person name="Blaschitz M."/>
            <person name="Wagner L."/>
            <person name="Wewalka G."/>
            <person name="Sorschag S."/>
            <person name="Schmid D."/>
            <person name="Ruppitsch W."/>
        </authorList>
    </citation>
    <scope>NUCLEOTIDE SEQUENCE [LARGE SCALE GENOMIC DNA]</scope>
    <source>
        <strain evidence="2 3">974010_12</strain>
    </source>
</reference>
<dbReference type="SUPFAM" id="SSF56112">
    <property type="entry name" value="Protein kinase-like (PK-like)"/>
    <property type="match status" value="1"/>
</dbReference>
<sequence length="411" mass="46582">MGEKAETTRLMLEKLGIKEKAQIGEESNFLVFEEDPGNYSIEVTQQDMVIINKLIRESAPSAQVLRKNATYVELPSPKYTLLIVESGIYLIGDGKRKDKKNAFLGSGTNFGSTVKVCVKLEEENGEYHLTHKLYAVKKYNKVLPEMEKEIGLMKKIYGFGEILFDDKKDKTYLLMPKIPGVELANVNFQEVNERELMDIVANIIKELVTINKQKILHGDVNPKNIFYDRGSGRVYFTDFGSSKEVEEVNLKSDFDDLAFSLFDLFANYLTKHVNSFDLDANAERLQEEFSLALAENLISVVLEALKNPMLDNIKELIFTHLEDALLPLELDLSEDKLSQLTSTEVVSLMKKCIHLEDTKTFKKLSTHCEKSILEDHGKELLTLAHNSGKEKMVEQLKDAGVVAFSSFGKEF</sequence>
<evidence type="ECO:0000259" key="1">
    <source>
        <dbReference type="PROSITE" id="PS50011"/>
    </source>
</evidence>
<proteinExistence type="predicted"/>
<dbReference type="PROSITE" id="PS50011">
    <property type="entry name" value="PROTEIN_KINASE_DOM"/>
    <property type="match status" value="1"/>
</dbReference>
<gene>
    <name evidence="2" type="ORF">A8135_13170</name>
</gene>
<dbReference type="PANTHER" id="PTHR44167">
    <property type="entry name" value="OVARIAN-SPECIFIC SERINE/THREONINE-PROTEIN KINASE LOK-RELATED"/>
    <property type="match status" value="1"/>
</dbReference>
<dbReference type="Proteomes" id="UP000093336">
    <property type="component" value="Unassembled WGS sequence"/>
</dbReference>
<dbReference type="Pfam" id="PF00069">
    <property type="entry name" value="Pkinase"/>
    <property type="match status" value="1"/>
</dbReference>
<dbReference type="RefSeq" id="WP_065620778.1">
    <property type="nucleotide sequence ID" value="NZ_LYOZ01000017.1"/>
</dbReference>
<name>A0ABX2XTY3_9GAMM</name>
<protein>
    <recommendedName>
        <fullName evidence="1">Protein kinase domain-containing protein</fullName>
    </recommendedName>
</protein>
<dbReference type="InterPro" id="IPR000719">
    <property type="entry name" value="Prot_kinase_dom"/>
</dbReference>
<evidence type="ECO:0000313" key="3">
    <source>
        <dbReference type="Proteomes" id="UP000093336"/>
    </source>
</evidence>
<accession>A0ABX2XTY3</accession>
<dbReference type="Gene3D" id="1.10.510.10">
    <property type="entry name" value="Transferase(Phosphotransferase) domain 1"/>
    <property type="match status" value="1"/>
</dbReference>
<comment type="caution">
    <text evidence="2">The sequence shown here is derived from an EMBL/GenBank/DDBJ whole genome shotgun (WGS) entry which is preliminary data.</text>
</comment>
<feature type="domain" description="Protein kinase" evidence="1">
    <location>
        <begin position="98"/>
        <end position="381"/>
    </location>
</feature>
<organism evidence="2 3">
    <name type="scientific">Legionella jamestowniensis</name>
    <dbReference type="NCBI Taxonomy" id="455"/>
    <lineage>
        <taxon>Bacteria</taxon>
        <taxon>Pseudomonadati</taxon>
        <taxon>Pseudomonadota</taxon>
        <taxon>Gammaproteobacteria</taxon>
        <taxon>Legionellales</taxon>
        <taxon>Legionellaceae</taxon>
        <taxon>Legionella</taxon>
    </lineage>
</organism>